<evidence type="ECO:0000256" key="9">
    <source>
        <dbReference type="ARBA" id="ARBA00029447"/>
    </source>
</evidence>
<evidence type="ECO:0000256" key="3">
    <source>
        <dbReference type="ARBA" id="ARBA00022481"/>
    </source>
</evidence>
<dbReference type="GO" id="GO:0006935">
    <property type="term" value="P:chemotaxis"/>
    <property type="evidence" value="ECO:0007669"/>
    <property type="project" value="UniProtKB-KW"/>
</dbReference>
<dbReference type="GO" id="GO:0005886">
    <property type="term" value="C:plasma membrane"/>
    <property type="evidence" value="ECO:0007669"/>
    <property type="project" value="UniProtKB-SubCell"/>
</dbReference>
<dbReference type="GO" id="GO:0007165">
    <property type="term" value="P:signal transduction"/>
    <property type="evidence" value="ECO:0007669"/>
    <property type="project" value="UniProtKB-KW"/>
</dbReference>
<evidence type="ECO:0000256" key="4">
    <source>
        <dbReference type="ARBA" id="ARBA00022500"/>
    </source>
</evidence>
<evidence type="ECO:0000256" key="7">
    <source>
        <dbReference type="ARBA" id="ARBA00023136"/>
    </source>
</evidence>
<comment type="subcellular location">
    <subcellularLocation>
        <location evidence="1">Cell membrane</location>
        <topology evidence="1">Multi-pass membrane protein</topology>
    </subcellularLocation>
</comment>
<evidence type="ECO:0000256" key="8">
    <source>
        <dbReference type="ARBA" id="ARBA00023224"/>
    </source>
</evidence>
<keyword evidence="16" id="KW-1185">Reference proteome</keyword>
<dbReference type="CDD" id="cd06225">
    <property type="entry name" value="HAMP"/>
    <property type="match status" value="1"/>
</dbReference>
<dbReference type="CDD" id="cd11386">
    <property type="entry name" value="MCP_signal"/>
    <property type="match status" value="1"/>
</dbReference>
<feature type="signal peptide" evidence="12">
    <location>
        <begin position="1"/>
        <end position="22"/>
    </location>
</feature>
<evidence type="ECO:0000313" key="16">
    <source>
        <dbReference type="Proteomes" id="UP000605259"/>
    </source>
</evidence>
<accession>A0A917AS09</accession>
<dbReference type="SUPFAM" id="SSF58104">
    <property type="entry name" value="Methyl-accepting chemotaxis protein (MCP) signaling domain"/>
    <property type="match status" value="1"/>
</dbReference>
<keyword evidence="4" id="KW-0145">Chemotaxis</keyword>
<evidence type="ECO:0000256" key="10">
    <source>
        <dbReference type="PROSITE-ProRule" id="PRU00284"/>
    </source>
</evidence>
<gene>
    <name evidence="15" type="primary">mcpA</name>
    <name evidence="15" type="ORF">GCM10007140_19440</name>
</gene>
<keyword evidence="3" id="KW-0488">Methylation</keyword>
<dbReference type="AlphaFoldDB" id="A0A917AS09"/>
<dbReference type="CDD" id="cd18773">
    <property type="entry name" value="PDC1_HK_sensor"/>
    <property type="match status" value="1"/>
</dbReference>
<dbReference type="Pfam" id="PF00672">
    <property type="entry name" value="HAMP"/>
    <property type="match status" value="1"/>
</dbReference>
<dbReference type="PROSITE" id="PS50111">
    <property type="entry name" value="CHEMOTAXIS_TRANSDUC_2"/>
    <property type="match status" value="1"/>
</dbReference>
<dbReference type="Pfam" id="PF02743">
    <property type="entry name" value="dCache_1"/>
    <property type="match status" value="1"/>
</dbReference>
<dbReference type="Gene3D" id="6.10.340.10">
    <property type="match status" value="1"/>
</dbReference>
<dbReference type="PANTHER" id="PTHR32089:SF114">
    <property type="entry name" value="METHYL-ACCEPTING CHEMOTAXIS PROTEIN MCPB"/>
    <property type="match status" value="1"/>
</dbReference>
<keyword evidence="5 11" id="KW-0812">Transmembrane</keyword>
<dbReference type="Pfam" id="PF00015">
    <property type="entry name" value="MCPsignal"/>
    <property type="match status" value="1"/>
</dbReference>
<evidence type="ECO:0000256" key="2">
    <source>
        <dbReference type="ARBA" id="ARBA00022475"/>
    </source>
</evidence>
<dbReference type="SMART" id="SM00283">
    <property type="entry name" value="MA"/>
    <property type="match status" value="1"/>
</dbReference>
<evidence type="ECO:0000256" key="12">
    <source>
        <dbReference type="SAM" id="SignalP"/>
    </source>
</evidence>
<dbReference type="InterPro" id="IPR033479">
    <property type="entry name" value="dCache_1"/>
</dbReference>
<comment type="similarity">
    <text evidence="9">Belongs to the methyl-accepting chemotaxis (MCP) protein family.</text>
</comment>
<feature type="domain" description="Methyl-accepting transducer" evidence="13">
    <location>
        <begin position="376"/>
        <end position="626"/>
    </location>
</feature>
<keyword evidence="8 10" id="KW-0807">Transducer</keyword>
<dbReference type="PANTHER" id="PTHR32089">
    <property type="entry name" value="METHYL-ACCEPTING CHEMOTAXIS PROTEIN MCPB"/>
    <property type="match status" value="1"/>
</dbReference>
<evidence type="ECO:0000256" key="1">
    <source>
        <dbReference type="ARBA" id="ARBA00004651"/>
    </source>
</evidence>
<feature type="chain" id="PRO_5038954967" evidence="12">
    <location>
        <begin position="23"/>
        <end position="662"/>
    </location>
</feature>
<dbReference type="InterPro" id="IPR003660">
    <property type="entry name" value="HAMP_dom"/>
</dbReference>
<comment type="caution">
    <text evidence="15">The sequence shown here is derived from an EMBL/GenBank/DDBJ whole genome shotgun (WGS) entry which is preliminary data.</text>
</comment>
<keyword evidence="7 11" id="KW-0472">Membrane</keyword>
<feature type="domain" description="HAMP" evidence="14">
    <location>
        <begin position="305"/>
        <end position="357"/>
    </location>
</feature>
<dbReference type="InterPro" id="IPR004089">
    <property type="entry name" value="MCPsignal_dom"/>
</dbReference>
<reference evidence="15" key="1">
    <citation type="journal article" date="2014" name="Int. J. Syst. Evol. Microbiol.">
        <title>Complete genome sequence of Corynebacterium casei LMG S-19264T (=DSM 44701T), isolated from a smear-ripened cheese.</title>
        <authorList>
            <consortium name="US DOE Joint Genome Institute (JGI-PGF)"/>
            <person name="Walter F."/>
            <person name="Albersmeier A."/>
            <person name="Kalinowski J."/>
            <person name="Ruckert C."/>
        </authorList>
    </citation>
    <scope>NUCLEOTIDE SEQUENCE</scope>
    <source>
        <strain evidence="15">CGMCC 1.12698</strain>
    </source>
</reference>
<proteinExistence type="inferred from homology"/>
<dbReference type="EMBL" id="BMFK01000001">
    <property type="protein sequence ID" value="GGE69491.1"/>
    <property type="molecule type" value="Genomic_DNA"/>
</dbReference>
<dbReference type="Gene3D" id="3.30.450.20">
    <property type="entry name" value="PAS domain"/>
    <property type="match status" value="2"/>
</dbReference>
<reference evidence="15" key="2">
    <citation type="submission" date="2020-09" db="EMBL/GenBank/DDBJ databases">
        <authorList>
            <person name="Sun Q."/>
            <person name="Zhou Y."/>
        </authorList>
    </citation>
    <scope>NUCLEOTIDE SEQUENCE</scope>
    <source>
        <strain evidence="15">CGMCC 1.12698</strain>
    </source>
</reference>
<organism evidence="15 16">
    <name type="scientific">Priestia taiwanensis</name>
    <dbReference type="NCBI Taxonomy" id="1347902"/>
    <lineage>
        <taxon>Bacteria</taxon>
        <taxon>Bacillati</taxon>
        <taxon>Bacillota</taxon>
        <taxon>Bacilli</taxon>
        <taxon>Bacillales</taxon>
        <taxon>Bacillaceae</taxon>
        <taxon>Priestia</taxon>
    </lineage>
</organism>
<protein>
    <submittedName>
        <fullName evidence="15">Methyl-accepting chemotaxis protein</fullName>
    </submittedName>
</protein>
<evidence type="ECO:0000256" key="6">
    <source>
        <dbReference type="ARBA" id="ARBA00022989"/>
    </source>
</evidence>
<dbReference type="InterPro" id="IPR029151">
    <property type="entry name" value="Sensor-like_sf"/>
</dbReference>
<name>A0A917AS09_9BACI</name>
<dbReference type="PROSITE" id="PS50885">
    <property type="entry name" value="HAMP"/>
    <property type="match status" value="1"/>
</dbReference>
<evidence type="ECO:0000259" key="14">
    <source>
        <dbReference type="PROSITE" id="PS50885"/>
    </source>
</evidence>
<evidence type="ECO:0000256" key="11">
    <source>
        <dbReference type="SAM" id="Phobius"/>
    </source>
</evidence>
<sequence length="662" mass="73500">MKKIQTKMMLFFTLLMAVSLIAAQTVTYIQVSQDRTEKIEDDAHWYVLEVLKKVESVFKDKEVDMTRYVQSDVMQRAARENASEEDKKKLTTELRLYKELHPEVLAVYMGKPNKESFASDAEGEEVTNYDPTVNAWYTKAMEKRGQFIWSEPYKDSVSGEMIITGSKTIIDSDTYAVTGVVGMDIPLATFNQYLQDLEIDFGGQGFILDAQNRAIEYLDKDGEDVSNELIVQEASKRVEGVFTHEVDGKEMKVYHSMLGKLRWNIGIMFPVEKLEEELTNMRNTTLIVLCLAVIVTLAIVYVIARTIARPIQQLNKEVQKVAEGDLTVRIQSKRKDEVGQLTENFNHMVEEMHGMVQTIEHSVTNVQEASNGVHHLALETIATSKEVASAMDSVANNATDQANEVETITEKIERISGSIADVNVSIGSMTHLSNESDSVSQAGVSKLGTLRSASDVSNTQLQSAEAVMGELVERVRLISDVIGTIRSISDQTNLLALNASIEAARAGEHGKGFAVVAQEVRKLAEQSKQATEHVAGTIKGIQEETQKAVEAMTQTRQLADEQKQSLTETEDVFLVITSIAEQVRLSIADISTAMNNIGNEQAAFGEILQEFAAGSEETAAASEEVNASTDEQLQHLQQVVETSEQLIEQTDELRELVKRFNI</sequence>
<keyword evidence="2" id="KW-1003">Cell membrane</keyword>
<feature type="transmembrane region" description="Helical" evidence="11">
    <location>
        <begin position="286"/>
        <end position="304"/>
    </location>
</feature>
<dbReference type="SMART" id="SM00304">
    <property type="entry name" value="HAMP"/>
    <property type="match status" value="1"/>
</dbReference>
<dbReference type="SUPFAM" id="SSF103190">
    <property type="entry name" value="Sensory domain-like"/>
    <property type="match status" value="1"/>
</dbReference>
<dbReference type="Gene3D" id="1.10.287.950">
    <property type="entry name" value="Methyl-accepting chemotaxis protein"/>
    <property type="match status" value="1"/>
</dbReference>
<evidence type="ECO:0000256" key="5">
    <source>
        <dbReference type="ARBA" id="ARBA00022692"/>
    </source>
</evidence>
<keyword evidence="6 11" id="KW-1133">Transmembrane helix</keyword>
<evidence type="ECO:0000313" key="15">
    <source>
        <dbReference type="EMBL" id="GGE69491.1"/>
    </source>
</evidence>
<evidence type="ECO:0000259" key="13">
    <source>
        <dbReference type="PROSITE" id="PS50111"/>
    </source>
</evidence>
<dbReference type="RefSeq" id="WP_188388166.1">
    <property type="nucleotide sequence ID" value="NZ_BMFK01000001.1"/>
</dbReference>
<keyword evidence="12" id="KW-0732">Signal</keyword>
<dbReference type="Proteomes" id="UP000605259">
    <property type="component" value="Unassembled WGS sequence"/>
</dbReference>